<dbReference type="EMBL" id="CAJFCW020000003">
    <property type="protein sequence ID" value="CAG9106791.1"/>
    <property type="molecule type" value="Genomic_DNA"/>
</dbReference>
<reference evidence="2" key="1">
    <citation type="submission" date="2020-09" db="EMBL/GenBank/DDBJ databases">
        <authorList>
            <person name="Kikuchi T."/>
        </authorList>
    </citation>
    <scope>NUCLEOTIDE SEQUENCE</scope>
    <source>
        <strain evidence="2">SH1</strain>
    </source>
</reference>
<evidence type="ECO:0000256" key="1">
    <source>
        <dbReference type="SAM" id="MobiDB-lite"/>
    </source>
</evidence>
<dbReference type="AlphaFoldDB" id="A0A811KP99"/>
<feature type="compositionally biased region" description="Basic residues" evidence="1">
    <location>
        <begin position="100"/>
        <end position="115"/>
    </location>
</feature>
<sequence length="115" mass="12938">MVEYGIVWNIFQEIKQTENKWQEKLRRLEAIEARGSISDIKIPKLSNISQAQTPAQSRRGSLQGATPELKRHRSVDDVSIPIGGYESSDDEDYITANSRKGSKQSAHRRGSRAPS</sequence>
<feature type="region of interest" description="Disordered" evidence="1">
    <location>
        <begin position="45"/>
        <end position="115"/>
    </location>
</feature>
<keyword evidence="3" id="KW-1185">Reference proteome</keyword>
<dbReference type="Proteomes" id="UP000783686">
    <property type="component" value="Unassembled WGS sequence"/>
</dbReference>
<evidence type="ECO:0000313" key="3">
    <source>
        <dbReference type="Proteomes" id="UP000614601"/>
    </source>
</evidence>
<protein>
    <submittedName>
        <fullName evidence="2">Uncharacterized protein</fullName>
    </submittedName>
</protein>
<dbReference type="Proteomes" id="UP000614601">
    <property type="component" value="Unassembled WGS sequence"/>
</dbReference>
<dbReference type="EMBL" id="CAJFDH010000003">
    <property type="protein sequence ID" value="CAD5216897.1"/>
    <property type="molecule type" value="Genomic_DNA"/>
</dbReference>
<proteinExistence type="predicted"/>
<accession>A0A811KP99</accession>
<comment type="caution">
    <text evidence="2">The sequence shown here is derived from an EMBL/GenBank/DDBJ whole genome shotgun (WGS) entry which is preliminary data.</text>
</comment>
<feature type="compositionally biased region" description="Polar residues" evidence="1">
    <location>
        <begin position="46"/>
        <end position="64"/>
    </location>
</feature>
<name>A0A811KP99_9BILA</name>
<gene>
    <name evidence="2" type="ORF">BOKJ2_LOCUS6817</name>
</gene>
<organism evidence="2 3">
    <name type="scientific">Bursaphelenchus okinawaensis</name>
    <dbReference type="NCBI Taxonomy" id="465554"/>
    <lineage>
        <taxon>Eukaryota</taxon>
        <taxon>Metazoa</taxon>
        <taxon>Ecdysozoa</taxon>
        <taxon>Nematoda</taxon>
        <taxon>Chromadorea</taxon>
        <taxon>Rhabditida</taxon>
        <taxon>Tylenchina</taxon>
        <taxon>Tylenchomorpha</taxon>
        <taxon>Aphelenchoidea</taxon>
        <taxon>Aphelenchoididae</taxon>
        <taxon>Bursaphelenchus</taxon>
    </lineage>
</organism>
<evidence type="ECO:0000313" key="2">
    <source>
        <dbReference type="EMBL" id="CAD5216897.1"/>
    </source>
</evidence>